<evidence type="ECO:0000313" key="3">
    <source>
        <dbReference type="Proteomes" id="UP000553632"/>
    </source>
</evidence>
<gene>
    <name evidence="2" type="ORF">FOZ63_032456</name>
</gene>
<organism evidence="2 3">
    <name type="scientific">Perkinsus olseni</name>
    <name type="common">Perkinsus atlanticus</name>
    <dbReference type="NCBI Taxonomy" id="32597"/>
    <lineage>
        <taxon>Eukaryota</taxon>
        <taxon>Sar</taxon>
        <taxon>Alveolata</taxon>
        <taxon>Perkinsozoa</taxon>
        <taxon>Perkinsea</taxon>
        <taxon>Perkinsida</taxon>
        <taxon>Perkinsidae</taxon>
        <taxon>Perkinsus</taxon>
    </lineage>
</organism>
<evidence type="ECO:0000313" key="2">
    <source>
        <dbReference type="EMBL" id="KAF4689124.1"/>
    </source>
</evidence>
<keyword evidence="3" id="KW-1185">Reference proteome</keyword>
<proteinExistence type="predicted"/>
<dbReference type="AlphaFoldDB" id="A0A7J6NZ23"/>
<keyword evidence="1" id="KW-0175">Coiled coil</keyword>
<reference evidence="2 3" key="1">
    <citation type="submission" date="2020-04" db="EMBL/GenBank/DDBJ databases">
        <title>Perkinsus olseni comparative genomics.</title>
        <authorList>
            <person name="Bogema D.R."/>
        </authorList>
    </citation>
    <scope>NUCLEOTIDE SEQUENCE [LARGE SCALE GENOMIC DNA]</scope>
    <source>
        <strain evidence="2 3">ATCC PRA-207</strain>
    </source>
</reference>
<dbReference type="Proteomes" id="UP000553632">
    <property type="component" value="Unassembled WGS sequence"/>
</dbReference>
<protein>
    <submittedName>
        <fullName evidence="2">Uncharacterized protein</fullName>
    </submittedName>
</protein>
<name>A0A7J6NZ23_PEROL</name>
<evidence type="ECO:0000256" key="1">
    <source>
        <dbReference type="SAM" id="Coils"/>
    </source>
</evidence>
<feature type="coiled-coil region" evidence="1">
    <location>
        <begin position="1"/>
        <end position="35"/>
    </location>
</feature>
<accession>A0A7J6NZ23</accession>
<dbReference type="EMBL" id="JABANO010039880">
    <property type="protein sequence ID" value="KAF4689124.1"/>
    <property type="molecule type" value="Genomic_DNA"/>
</dbReference>
<sequence length="80" mass="8938">MAAIAKQKEDHGEEIKRYKAENQRLRNMLTEENKRMGGKSQALLDEKSKVKSLEKMLAQAMPLAERNAELGKTGPVAVIS</sequence>
<comment type="caution">
    <text evidence="2">The sequence shown here is derived from an EMBL/GenBank/DDBJ whole genome shotgun (WGS) entry which is preliminary data.</text>
</comment>